<dbReference type="Pfam" id="PF07714">
    <property type="entry name" value="PK_Tyr_Ser-Thr"/>
    <property type="match status" value="1"/>
</dbReference>
<feature type="compositionally biased region" description="Low complexity" evidence="2">
    <location>
        <begin position="81"/>
        <end position="92"/>
    </location>
</feature>
<evidence type="ECO:0000259" key="3">
    <source>
        <dbReference type="PROSITE" id="PS50011"/>
    </source>
</evidence>
<dbReference type="InterPro" id="IPR051681">
    <property type="entry name" value="Ser/Thr_Kinases-Pseudokinases"/>
</dbReference>
<evidence type="ECO:0000256" key="2">
    <source>
        <dbReference type="SAM" id="MobiDB-lite"/>
    </source>
</evidence>
<proteinExistence type="evidence at transcript level"/>
<feature type="region of interest" description="Disordered" evidence="2">
    <location>
        <begin position="543"/>
        <end position="618"/>
    </location>
</feature>
<dbReference type="SUPFAM" id="SSF56112">
    <property type="entry name" value="Protein kinase-like (PK-like)"/>
    <property type="match status" value="1"/>
</dbReference>
<dbReference type="GO" id="GO:0004674">
    <property type="term" value="F:protein serine/threonine kinase activity"/>
    <property type="evidence" value="ECO:0007669"/>
    <property type="project" value="TreeGrafter"/>
</dbReference>
<dbReference type="PANTHER" id="PTHR44329:SF214">
    <property type="entry name" value="PROTEIN KINASE DOMAIN-CONTAINING PROTEIN"/>
    <property type="match status" value="1"/>
</dbReference>
<dbReference type="EMBL" id="LR787766">
    <property type="protein sequence ID" value="CAB3263628.1"/>
    <property type="molecule type" value="mRNA"/>
</dbReference>
<feature type="region of interest" description="Disordered" evidence="2">
    <location>
        <begin position="805"/>
        <end position="917"/>
    </location>
</feature>
<dbReference type="InterPro" id="IPR001245">
    <property type="entry name" value="Ser-Thr/Tyr_kinase_cat_dom"/>
</dbReference>
<dbReference type="InterPro" id="IPR000719">
    <property type="entry name" value="Prot_kinase_dom"/>
</dbReference>
<protein>
    <submittedName>
        <fullName evidence="4">Probable serine/threonine-protein kinase DDB_G0267514</fullName>
    </submittedName>
</protein>
<evidence type="ECO:0000313" key="4">
    <source>
        <dbReference type="EMBL" id="CAB3263628.1"/>
    </source>
</evidence>
<gene>
    <name evidence="4" type="primary">Map3k20-003</name>
</gene>
<name>A0A6F9DKW8_9ASCI</name>
<feature type="region of interest" description="Disordered" evidence="2">
    <location>
        <begin position="705"/>
        <end position="724"/>
    </location>
</feature>
<feature type="compositionally biased region" description="Low complexity" evidence="2">
    <location>
        <begin position="548"/>
        <end position="562"/>
    </location>
</feature>
<dbReference type="AlphaFoldDB" id="A0A6F9DKW8"/>
<feature type="compositionally biased region" description="Basic residues" evidence="2">
    <location>
        <begin position="45"/>
        <end position="57"/>
    </location>
</feature>
<sequence length="948" mass="105888">MPQKLKKMSSGVNQHSRSAGFLRPTMASQRRSVVGKMEGFSVKPSGRKRTTKLTKSKAAKEQVHPSHHERDMKSAVEIYQSTTTSESSSSRSKSNDENQPFELTYSKPHETNALLDAKRMCADLQQQINQLKVNQETLNRSFAKSEANNPMEKAHLTNSQKSDHPMMAGDLQHSIHNPMHPNSVIRVNIQKNSKPLYDASNMENELPNVQAYHSTFRKRNTQESVIKKLHSERDKYKHKVLRLQTELKLVKRGKDNIIKSPELSLSDVVYYNTNVIGEGHLATVYSGTFNGKQVAVKKISKLGMMTSSDCSYLSAEAGLLIHLQHRNIVKILGVCLSSMEPLIVLELVHGKTLLMTLESSGGRLSPGQFFSISRDVAIGMAYLHNQKPPVLHLNLRPSNVLIDTFGRAKVTDFGFSKIRLSAGLSHHNSLAYLAPELTSFPVQLTGKIDVFAYAVLLWQCHTCSDPANGLSTSEILDMLQKNERLPLGPELPHSFHILISKCWATSPIQRPTFKVIILELETMGLPEDWSDNLKVLGISRMDTSDMGSSSHDTTSLSSQMTDSSRRHTTSTSIVDPGQTVEPQGKHGTMGPSHTRSYKSSQLVSSTQTQNRKDPTPCNEVRYVSKGLQEQIGRPEIVNQPGRVSALGLDRIPPQVSHSSKPYYNRESARPYVSPIRYSKFDDKFHDFVSRACEAESVSKAHARRPSQWEKLRQKVPSSSSDPIRVYSLSTPSETTDGNGSATTALYRPDFLHEKDFLTSAGDLLKQEYKRSNEVLSNAKRLLLNSPIDKRKNEYKLTSTYGDAGERYAQRKMDSKLKSEPSRYRRNYDRDTPKTDFKDTMHSPRSDAVSTESFLPLPPALGSHGRSSFSSKASPAAMQLLENSTRRESSDYQTDQCDMVPCKGNQRDGSSTSGDKDDKLTSVLQLTADQLNEVSNVLYNAADETRVLS</sequence>
<keyword evidence="4" id="KW-0808">Transferase</keyword>
<dbReference type="PROSITE" id="PS50011">
    <property type="entry name" value="PROTEIN_KINASE_DOM"/>
    <property type="match status" value="1"/>
</dbReference>
<accession>A0A6F9DKW8</accession>
<dbReference type="InterPro" id="IPR011009">
    <property type="entry name" value="Kinase-like_dom_sf"/>
</dbReference>
<feature type="compositionally biased region" description="Polar residues" evidence="2">
    <location>
        <begin position="591"/>
        <end position="609"/>
    </location>
</feature>
<keyword evidence="1" id="KW-0175">Coiled coil</keyword>
<feature type="compositionally biased region" description="Basic and acidic residues" evidence="2">
    <location>
        <begin position="805"/>
        <end position="844"/>
    </location>
</feature>
<organism evidence="4">
    <name type="scientific">Phallusia mammillata</name>
    <dbReference type="NCBI Taxonomy" id="59560"/>
    <lineage>
        <taxon>Eukaryota</taxon>
        <taxon>Metazoa</taxon>
        <taxon>Chordata</taxon>
        <taxon>Tunicata</taxon>
        <taxon>Ascidiacea</taxon>
        <taxon>Phlebobranchia</taxon>
        <taxon>Ascidiidae</taxon>
        <taxon>Phallusia</taxon>
    </lineage>
</organism>
<feature type="coiled-coil region" evidence="1">
    <location>
        <begin position="114"/>
        <end position="141"/>
    </location>
</feature>
<reference evidence="4" key="1">
    <citation type="submission" date="2020-04" db="EMBL/GenBank/DDBJ databases">
        <authorList>
            <person name="Neveu A P."/>
        </authorList>
    </citation>
    <scope>NUCLEOTIDE SEQUENCE</scope>
    <source>
        <tissue evidence="4">Whole embryo</tissue>
    </source>
</reference>
<evidence type="ECO:0000256" key="1">
    <source>
        <dbReference type="SAM" id="Coils"/>
    </source>
</evidence>
<keyword evidence="4" id="KW-0418">Kinase</keyword>
<dbReference type="GO" id="GO:0005524">
    <property type="term" value="F:ATP binding"/>
    <property type="evidence" value="ECO:0007669"/>
    <property type="project" value="InterPro"/>
</dbReference>
<feature type="compositionally biased region" description="Polar residues" evidence="2">
    <location>
        <begin position="715"/>
        <end position="724"/>
    </location>
</feature>
<dbReference type="Gene3D" id="1.10.510.10">
    <property type="entry name" value="Transferase(Phosphotransferase) domain 1"/>
    <property type="match status" value="1"/>
</dbReference>
<feature type="region of interest" description="Disordered" evidence="2">
    <location>
        <begin position="1"/>
        <end position="107"/>
    </location>
</feature>
<feature type="domain" description="Protein kinase" evidence="3">
    <location>
        <begin position="270"/>
        <end position="523"/>
    </location>
</feature>
<dbReference type="PANTHER" id="PTHR44329">
    <property type="entry name" value="SERINE/THREONINE-PROTEIN KINASE TNNI3K-RELATED"/>
    <property type="match status" value="1"/>
</dbReference>
<feature type="compositionally biased region" description="Basic and acidic residues" evidence="2">
    <location>
        <begin position="58"/>
        <end position="74"/>
    </location>
</feature>